<evidence type="ECO:0000313" key="4">
    <source>
        <dbReference type="EMBL" id="CAF4134019.1"/>
    </source>
</evidence>
<dbReference type="EMBL" id="CAJOBC010004213">
    <property type="protein sequence ID" value="CAF3819089.1"/>
    <property type="molecule type" value="Genomic_DNA"/>
</dbReference>
<keyword evidence="5" id="KW-1185">Reference proteome</keyword>
<comment type="caution">
    <text evidence="1">The sequence shown here is derived from an EMBL/GenBank/DDBJ whole genome shotgun (WGS) entry which is preliminary data.</text>
</comment>
<dbReference type="Proteomes" id="UP000681722">
    <property type="component" value="Unassembled WGS sequence"/>
</dbReference>
<reference evidence="1" key="1">
    <citation type="submission" date="2021-02" db="EMBL/GenBank/DDBJ databases">
        <authorList>
            <person name="Nowell W R."/>
        </authorList>
    </citation>
    <scope>NUCLEOTIDE SEQUENCE</scope>
</reference>
<evidence type="ECO:0000313" key="2">
    <source>
        <dbReference type="EMBL" id="CAF1323507.1"/>
    </source>
</evidence>
<gene>
    <name evidence="1" type="ORF">GPM918_LOCUS16204</name>
    <name evidence="2" type="ORF">OVA965_LOCUS29552</name>
    <name evidence="3" type="ORF">SRO942_LOCUS16204</name>
    <name evidence="4" type="ORF">TMI583_LOCUS30326</name>
</gene>
<organism evidence="1 5">
    <name type="scientific">Didymodactylos carnosus</name>
    <dbReference type="NCBI Taxonomy" id="1234261"/>
    <lineage>
        <taxon>Eukaryota</taxon>
        <taxon>Metazoa</taxon>
        <taxon>Spiralia</taxon>
        <taxon>Gnathifera</taxon>
        <taxon>Rotifera</taxon>
        <taxon>Eurotatoria</taxon>
        <taxon>Bdelloidea</taxon>
        <taxon>Philodinida</taxon>
        <taxon>Philodinidae</taxon>
        <taxon>Didymodactylos</taxon>
    </lineage>
</organism>
<dbReference type="Proteomes" id="UP000677228">
    <property type="component" value="Unassembled WGS sequence"/>
</dbReference>
<dbReference type="EMBL" id="CAJNOK010020880">
    <property type="protein sequence ID" value="CAF1323507.1"/>
    <property type="molecule type" value="Genomic_DNA"/>
</dbReference>
<dbReference type="EMBL" id="CAJNOQ010004213">
    <property type="protein sequence ID" value="CAF1049450.1"/>
    <property type="molecule type" value="Genomic_DNA"/>
</dbReference>
<dbReference type="Proteomes" id="UP000682733">
    <property type="component" value="Unassembled WGS sequence"/>
</dbReference>
<evidence type="ECO:0000313" key="1">
    <source>
        <dbReference type="EMBL" id="CAF1049450.1"/>
    </source>
</evidence>
<dbReference type="Proteomes" id="UP000663829">
    <property type="component" value="Unassembled WGS sequence"/>
</dbReference>
<sequence length="74" mass="8398">MSDLQQHIGRNVYDVKTELEQQGYNVHLVRTGNHATGFVPPQPLSPPDQDLPKKRIVLTYDANNQDQVTSAQER</sequence>
<dbReference type="AlphaFoldDB" id="A0A814KBZ6"/>
<evidence type="ECO:0000313" key="3">
    <source>
        <dbReference type="EMBL" id="CAF3819089.1"/>
    </source>
</evidence>
<dbReference type="EMBL" id="CAJOBA010042487">
    <property type="protein sequence ID" value="CAF4134019.1"/>
    <property type="molecule type" value="Genomic_DNA"/>
</dbReference>
<name>A0A814KBZ6_9BILA</name>
<evidence type="ECO:0000313" key="5">
    <source>
        <dbReference type="Proteomes" id="UP000663829"/>
    </source>
</evidence>
<proteinExistence type="predicted"/>
<evidence type="ECO:0008006" key="6">
    <source>
        <dbReference type="Google" id="ProtNLM"/>
    </source>
</evidence>
<accession>A0A814KBZ6</accession>
<protein>
    <recommendedName>
        <fullName evidence="6">PASTA domain-containing protein</fullName>
    </recommendedName>
</protein>